<gene>
    <name evidence="3" type="ORF">DP130_01165</name>
    <name evidence="2" type="ORF">K234311028_08480</name>
</gene>
<reference evidence="2 5" key="2">
    <citation type="submission" date="2022-09" db="EMBL/GenBank/DDBJ databases">
        <title>complete genome sequences of Clostridium tetani str. KHSU-234311-028 isolated from soil.</title>
        <authorList>
            <person name="Sekizuka T."/>
            <person name="Shitada C."/>
            <person name="Takahashi M."/>
            <person name="Kuroda M."/>
        </authorList>
    </citation>
    <scope>NUCLEOTIDE SEQUENCE [LARGE SCALE GENOMIC DNA]</scope>
    <source>
        <strain evidence="2 5">KHSU-234311-028</strain>
    </source>
</reference>
<dbReference type="InterPro" id="IPR003735">
    <property type="entry name" value="Metal_Tscrpt_repr"/>
</dbReference>
<accession>A0A4Q0VG39</accession>
<dbReference type="EMBL" id="QMAP01000001">
    <property type="protein sequence ID" value="RXI50611.1"/>
    <property type="molecule type" value="Genomic_DNA"/>
</dbReference>
<dbReference type="Proteomes" id="UP001321763">
    <property type="component" value="Chromosome"/>
</dbReference>
<dbReference type="PANTHER" id="PTHR33677">
    <property type="entry name" value="TRANSCRIPTIONAL REPRESSOR FRMR-RELATED"/>
    <property type="match status" value="1"/>
</dbReference>
<dbReference type="Gene3D" id="1.20.58.1000">
    <property type="entry name" value="Metal-sensitive repressor, helix protomer"/>
    <property type="match status" value="1"/>
</dbReference>
<dbReference type="AlphaFoldDB" id="A0A4Q0VG39"/>
<evidence type="ECO:0000313" key="3">
    <source>
        <dbReference type="EMBL" id="RXI50611.1"/>
    </source>
</evidence>
<reference evidence="3 4" key="1">
    <citation type="submission" date="2018-06" db="EMBL/GenBank/DDBJ databases">
        <title>Genome conservation of Clostridium tetani.</title>
        <authorList>
            <person name="Bruggemann H."/>
            <person name="Popoff M.R."/>
        </authorList>
    </citation>
    <scope>NUCLEOTIDE SEQUENCE [LARGE SCALE GENOMIC DNA]</scope>
    <source>
        <strain evidence="3 4">2017.061</strain>
    </source>
</reference>
<dbReference type="Pfam" id="PF02583">
    <property type="entry name" value="Trns_repr_metal"/>
    <property type="match status" value="1"/>
</dbReference>
<keyword evidence="1" id="KW-0175">Coiled coil</keyword>
<protein>
    <submittedName>
        <fullName evidence="3">Metal-sensitive transcriptional regulator</fullName>
    </submittedName>
</protein>
<dbReference type="RefSeq" id="WP_035110094.1">
    <property type="nucleotide sequence ID" value="NZ_AP026804.1"/>
</dbReference>
<evidence type="ECO:0000256" key="1">
    <source>
        <dbReference type="SAM" id="Coils"/>
    </source>
</evidence>
<feature type="coiled-coil region" evidence="1">
    <location>
        <begin position="1"/>
        <end position="28"/>
    </location>
</feature>
<dbReference type="GO" id="GO:0046872">
    <property type="term" value="F:metal ion binding"/>
    <property type="evidence" value="ECO:0007669"/>
    <property type="project" value="InterPro"/>
</dbReference>
<evidence type="ECO:0000313" key="4">
    <source>
        <dbReference type="Proteomes" id="UP000290921"/>
    </source>
</evidence>
<dbReference type="GO" id="GO:0045892">
    <property type="term" value="P:negative regulation of DNA-templated transcription"/>
    <property type="evidence" value="ECO:0007669"/>
    <property type="project" value="UniProtKB-ARBA"/>
</dbReference>
<proteinExistence type="predicted"/>
<dbReference type="GeneID" id="24254777"/>
<dbReference type="GO" id="GO:0003677">
    <property type="term" value="F:DNA binding"/>
    <property type="evidence" value="ECO:0007669"/>
    <property type="project" value="InterPro"/>
</dbReference>
<dbReference type="InterPro" id="IPR038390">
    <property type="entry name" value="Metal_Tscrpt_repr_sf"/>
</dbReference>
<dbReference type="CDD" id="cd10148">
    <property type="entry name" value="CsoR-like_DUF156"/>
    <property type="match status" value="1"/>
</dbReference>
<name>A0A4Q0VG39_CLOTA</name>
<dbReference type="PANTHER" id="PTHR33677:SF3">
    <property type="entry name" value="COPPER-SENSING TRANSCRIPTIONAL REPRESSOR RICR"/>
    <property type="match status" value="1"/>
</dbReference>
<evidence type="ECO:0000313" key="5">
    <source>
        <dbReference type="Proteomes" id="UP001321763"/>
    </source>
</evidence>
<dbReference type="EMBL" id="AP026818">
    <property type="protein sequence ID" value="BDR80602.1"/>
    <property type="molecule type" value="Genomic_DNA"/>
</dbReference>
<organism evidence="3 4">
    <name type="scientific">Clostridium tetani</name>
    <dbReference type="NCBI Taxonomy" id="1513"/>
    <lineage>
        <taxon>Bacteria</taxon>
        <taxon>Bacillati</taxon>
        <taxon>Bacillota</taxon>
        <taxon>Clostridia</taxon>
        <taxon>Eubacteriales</taxon>
        <taxon>Clostridiaceae</taxon>
        <taxon>Clostridium</taxon>
    </lineage>
</organism>
<dbReference type="Proteomes" id="UP000290921">
    <property type="component" value="Unassembled WGS sequence"/>
</dbReference>
<sequence>MDNENLVKKDLQNRLKRIEGQVKGIQNMLERDAGCKEVLIQIAAIRAAINKVGSLILQNYAKGCFVQDAESMPEEKIDELISTLTMFMK</sequence>
<evidence type="ECO:0000313" key="2">
    <source>
        <dbReference type="EMBL" id="BDR80602.1"/>
    </source>
</evidence>